<dbReference type="AlphaFoldDB" id="A0A183JBC2"/>
<evidence type="ECO:0000313" key="3">
    <source>
        <dbReference type="WBParaSite" id="SBAD_0001358701-mRNA-1"/>
    </source>
</evidence>
<name>A0A183JBC2_9BILA</name>
<proteinExistence type="predicted"/>
<sequence length="29" mass="3554">MAIRHSTWPTLKMVSQKRGTVRRFRLIRK</sequence>
<dbReference type="Proteomes" id="UP000270296">
    <property type="component" value="Unassembled WGS sequence"/>
</dbReference>
<reference evidence="3" key="1">
    <citation type="submission" date="2016-06" db="UniProtKB">
        <authorList>
            <consortium name="WormBaseParasite"/>
        </authorList>
    </citation>
    <scope>IDENTIFICATION</scope>
</reference>
<dbReference type="WBParaSite" id="SBAD_0001358701-mRNA-1">
    <property type="protein sequence ID" value="SBAD_0001358701-mRNA-1"/>
    <property type="gene ID" value="SBAD_0001358701"/>
</dbReference>
<evidence type="ECO:0000313" key="2">
    <source>
        <dbReference type="Proteomes" id="UP000270296"/>
    </source>
</evidence>
<gene>
    <name evidence="1" type="ORF">SBAD_LOCUS13170</name>
</gene>
<dbReference type="EMBL" id="UZAM01020886">
    <property type="protein sequence ID" value="VDP54910.1"/>
    <property type="molecule type" value="Genomic_DNA"/>
</dbReference>
<reference evidence="1 2" key="2">
    <citation type="submission" date="2018-11" db="EMBL/GenBank/DDBJ databases">
        <authorList>
            <consortium name="Pathogen Informatics"/>
        </authorList>
    </citation>
    <scope>NUCLEOTIDE SEQUENCE [LARGE SCALE GENOMIC DNA]</scope>
</reference>
<organism evidence="3">
    <name type="scientific">Soboliphyme baturini</name>
    <dbReference type="NCBI Taxonomy" id="241478"/>
    <lineage>
        <taxon>Eukaryota</taxon>
        <taxon>Metazoa</taxon>
        <taxon>Ecdysozoa</taxon>
        <taxon>Nematoda</taxon>
        <taxon>Enoplea</taxon>
        <taxon>Dorylaimia</taxon>
        <taxon>Dioctophymatida</taxon>
        <taxon>Dioctophymatoidea</taxon>
        <taxon>Soboliphymatidae</taxon>
        <taxon>Soboliphyme</taxon>
    </lineage>
</organism>
<accession>A0A183JBC2</accession>
<evidence type="ECO:0000313" key="1">
    <source>
        <dbReference type="EMBL" id="VDP54910.1"/>
    </source>
</evidence>
<keyword evidence="2" id="KW-1185">Reference proteome</keyword>
<protein>
    <submittedName>
        <fullName evidence="3">Ribosomal protein L34</fullName>
    </submittedName>
</protein>